<name>A0ACC2D2G0_DIPCM</name>
<gene>
    <name evidence="1" type="ORF">O6H91_07G012200</name>
</gene>
<dbReference type="Proteomes" id="UP001162992">
    <property type="component" value="Chromosome 7"/>
</dbReference>
<dbReference type="EMBL" id="CM055098">
    <property type="protein sequence ID" value="KAJ7548437.1"/>
    <property type="molecule type" value="Genomic_DNA"/>
</dbReference>
<evidence type="ECO:0000313" key="1">
    <source>
        <dbReference type="EMBL" id="KAJ7548437.1"/>
    </source>
</evidence>
<comment type="caution">
    <text evidence="1">The sequence shown here is derived from an EMBL/GenBank/DDBJ whole genome shotgun (WGS) entry which is preliminary data.</text>
</comment>
<accession>A0ACC2D2G0</accession>
<organism evidence="1 2">
    <name type="scientific">Diphasiastrum complanatum</name>
    <name type="common">Issler's clubmoss</name>
    <name type="synonym">Lycopodium complanatum</name>
    <dbReference type="NCBI Taxonomy" id="34168"/>
    <lineage>
        <taxon>Eukaryota</taxon>
        <taxon>Viridiplantae</taxon>
        <taxon>Streptophyta</taxon>
        <taxon>Embryophyta</taxon>
        <taxon>Tracheophyta</taxon>
        <taxon>Lycopodiopsida</taxon>
        <taxon>Lycopodiales</taxon>
        <taxon>Lycopodiaceae</taxon>
        <taxon>Lycopodioideae</taxon>
        <taxon>Diphasiastrum</taxon>
    </lineage>
</organism>
<evidence type="ECO:0000313" key="2">
    <source>
        <dbReference type="Proteomes" id="UP001162992"/>
    </source>
</evidence>
<keyword evidence="2" id="KW-1185">Reference proteome</keyword>
<sequence>MSGDRNVQVVVSLGCRCRQPSKKGRGQVDGELTPISRPRPSNASSFRDHADTYSAVSATLGSARQSQEGTKESLLKLTSSAPNSEFSVSEDEFLKGSSIIRLPIMPRDAVGANDDILTPIGPVLSGICFYIDPALSRELQLKIAEAAAEGGASLVGGDRIATHIICERSSLAKYVQYEANIVTPLWVLKTVREKIQLRLVHLSADLVTQLLLLLDNAGKSDSLQDANNVHMNIEEDLDEFKSFNQGLQVRERQVEMLAAKAVVRKRRGPQQQPCRTLPQPLTPASLLEFIYWSVTEPPSTARLHADMAHANAGLQQAIGSAEQSSMIIFDEQDTTKKPILSMIPESEASQPRDIAYGGAFLTILFPIDRFSEMGPSSRSYFSPYGFTAKQILDHVYAFYEEYISFDEIQTAVYTDSKYADKLRTIYATPETIELGYVPVKRSTFIGGKKLFGGLRRLGSENPCQIYELQLNVIGSENAS</sequence>
<protein>
    <submittedName>
        <fullName evidence="1">Uncharacterized protein</fullName>
    </submittedName>
</protein>
<proteinExistence type="predicted"/>
<reference evidence="2" key="1">
    <citation type="journal article" date="2024" name="Proc. Natl. Acad. Sci. U.S.A.">
        <title>Extraordinary preservation of gene collinearity over three hundred million years revealed in homosporous lycophytes.</title>
        <authorList>
            <person name="Li C."/>
            <person name="Wickell D."/>
            <person name="Kuo L.Y."/>
            <person name="Chen X."/>
            <person name="Nie B."/>
            <person name="Liao X."/>
            <person name="Peng D."/>
            <person name="Ji J."/>
            <person name="Jenkins J."/>
            <person name="Williams M."/>
            <person name="Shu S."/>
            <person name="Plott C."/>
            <person name="Barry K."/>
            <person name="Rajasekar S."/>
            <person name="Grimwood J."/>
            <person name="Han X."/>
            <person name="Sun S."/>
            <person name="Hou Z."/>
            <person name="He W."/>
            <person name="Dai G."/>
            <person name="Sun C."/>
            <person name="Schmutz J."/>
            <person name="Leebens-Mack J.H."/>
            <person name="Li F.W."/>
            <person name="Wang L."/>
        </authorList>
    </citation>
    <scope>NUCLEOTIDE SEQUENCE [LARGE SCALE GENOMIC DNA]</scope>
    <source>
        <strain evidence="2">cv. PW_Plant_1</strain>
    </source>
</reference>